<dbReference type="AlphaFoldDB" id="A0A4E0R9D0"/>
<gene>
    <name evidence="1" type="ORF">D915_010694</name>
</gene>
<dbReference type="Proteomes" id="UP000230066">
    <property type="component" value="Unassembled WGS sequence"/>
</dbReference>
<proteinExistence type="predicted"/>
<comment type="caution">
    <text evidence="1">The sequence shown here is derived from an EMBL/GenBank/DDBJ whole genome shotgun (WGS) entry which is preliminary data.</text>
</comment>
<reference evidence="1" key="1">
    <citation type="submission" date="2019-03" db="EMBL/GenBank/DDBJ databases">
        <title>Improved annotation for the trematode Fasciola hepatica.</title>
        <authorList>
            <person name="Choi Y.-J."/>
            <person name="Martin J."/>
            <person name="Mitreva M."/>
        </authorList>
    </citation>
    <scope>NUCLEOTIDE SEQUENCE [LARGE SCALE GENOMIC DNA]</scope>
</reference>
<organism evidence="1 2">
    <name type="scientific">Fasciola hepatica</name>
    <name type="common">Liver fluke</name>
    <dbReference type="NCBI Taxonomy" id="6192"/>
    <lineage>
        <taxon>Eukaryota</taxon>
        <taxon>Metazoa</taxon>
        <taxon>Spiralia</taxon>
        <taxon>Lophotrochozoa</taxon>
        <taxon>Platyhelminthes</taxon>
        <taxon>Trematoda</taxon>
        <taxon>Digenea</taxon>
        <taxon>Plagiorchiida</taxon>
        <taxon>Echinostomata</taxon>
        <taxon>Echinostomatoidea</taxon>
        <taxon>Fasciolidae</taxon>
        <taxon>Fasciola</taxon>
    </lineage>
</organism>
<protein>
    <submittedName>
        <fullName evidence="1">Uncharacterized protein</fullName>
    </submittedName>
</protein>
<keyword evidence="2" id="KW-1185">Reference proteome</keyword>
<accession>A0A4E0R9D0</accession>
<evidence type="ECO:0000313" key="1">
    <source>
        <dbReference type="EMBL" id="THD18698.1"/>
    </source>
</evidence>
<evidence type="ECO:0000313" key="2">
    <source>
        <dbReference type="Proteomes" id="UP000230066"/>
    </source>
</evidence>
<name>A0A4E0R9D0_FASHE</name>
<dbReference type="EMBL" id="JXXN02009049">
    <property type="protein sequence ID" value="THD18698.1"/>
    <property type="molecule type" value="Genomic_DNA"/>
</dbReference>
<sequence>MAGCALHDPDAELLTFSKADLLEHLNPRIQHEVQQLHLISLCDQPNAYPLSIGEMKTFVLSLGTGEWNTNCHLKVIPKDQLIAQLPRAPRS</sequence>